<dbReference type="InterPro" id="IPR024867">
    <property type="entry name" value="NFRKB"/>
</dbReference>
<evidence type="ECO:0000256" key="2">
    <source>
        <dbReference type="ARBA" id="ARBA00023242"/>
    </source>
</evidence>
<feature type="region of interest" description="Disordered" evidence="3">
    <location>
        <begin position="450"/>
        <end position="475"/>
    </location>
</feature>
<dbReference type="AlphaFoldDB" id="A0AAN7GMT3"/>
<feature type="compositionally biased region" description="Polar residues" evidence="3">
    <location>
        <begin position="874"/>
        <end position="891"/>
    </location>
</feature>
<organism evidence="5 6">
    <name type="scientific">Trapa incisa</name>
    <dbReference type="NCBI Taxonomy" id="236973"/>
    <lineage>
        <taxon>Eukaryota</taxon>
        <taxon>Viridiplantae</taxon>
        <taxon>Streptophyta</taxon>
        <taxon>Embryophyta</taxon>
        <taxon>Tracheophyta</taxon>
        <taxon>Spermatophyta</taxon>
        <taxon>Magnoliopsida</taxon>
        <taxon>eudicotyledons</taxon>
        <taxon>Gunneridae</taxon>
        <taxon>Pentapetalae</taxon>
        <taxon>rosids</taxon>
        <taxon>malvids</taxon>
        <taxon>Myrtales</taxon>
        <taxon>Lythraceae</taxon>
        <taxon>Trapa</taxon>
    </lineage>
</organism>
<name>A0AAN7GMT3_9MYRT</name>
<dbReference type="CDD" id="cd21865">
    <property type="entry name" value="DEUBAD_NFRKB"/>
    <property type="match status" value="1"/>
</dbReference>
<keyword evidence="6" id="KW-1185">Reference proteome</keyword>
<dbReference type="PANTHER" id="PTHR13052:SF2">
    <property type="entry name" value="NUCLEAR FACTOR KAPPA-B-BINDING PROTEIN"/>
    <property type="match status" value="1"/>
</dbReference>
<feature type="compositionally biased region" description="Basic and acidic residues" evidence="3">
    <location>
        <begin position="450"/>
        <end position="466"/>
    </location>
</feature>
<evidence type="ECO:0000259" key="4">
    <source>
        <dbReference type="PROSITE" id="PS51916"/>
    </source>
</evidence>
<feature type="compositionally biased region" description="Polar residues" evidence="3">
    <location>
        <begin position="536"/>
        <end position="566"/>
    </location>
</feature>
<accession>A0AAN7GMT3</accession>
<dbReference type="EMBL" id="JAXIOK010000019">
    <property type="protein sequence ID" value="KAK4747703.1"/>
    <property type="molecule type" value="Genomic_DNA"/>
</dbReference>
<evidence type="ECO:0000256" key="3">
    <source>
        <dbReference type="SAM" id="MobiDB-lite"/>
    </source>
</evidence>
<dbReference type="Proteomes" id="UP001345219">
    <property type="component" value="Chromosome 12"/>
</dbReference>
<proteinExistence type="predicted"/>
<evidence type="ECO:0000313" key="5">
    <source>
        <dbReference type="EMBL" id="KAK4747703.1"/>
    </source>
</evidence>
<feature type="region of interest" description="Disordered" evidence="3">
    <location>
        <begin position="497"/>
        <end position="566"/>
    </location>
</feature>
<feature type="region of interest" description="Disordered" evidence="3">
    <location>
        <begin position="859"/>
        <end position="901"/>
    </location>
</feature>
<gene>
    <name evidence="5" type="ORF">SAY87_014289</name>
</gene>
<feature type="region of interest" description="Disordered" evidence="3">
    <location>
        <begin position="1"/>
        <end position="36"/>
    </location>
</feature>
<dbReference type="PROSITE" id="PS51916">
    <property type="entry name" value="DEUBAD"/>
    <property type="match status" value="1"/>
</dbReference>
<keyword evidence="2" id="KW-0539">Nucleus</keyword>
<protein>
    <recommendedName>
        <fullName evidence="4">DEUBAD domain-containing protein</fullName>
    </recommendedName>
</protein>
<dbReference type="InterPro" id="IPR044867">
    <property type="entry name" value="DEUBAD_dom"/>
</dbReference>
<feature type="region of interest" description="Disordered" evidence="3">
    <location>
        <begin position="238"/>
        <end position="262"/>
    </location>
</feature>
<evidence type="ECO:0000313" key="6">
    <source>
        <dbReference type="Proteomes" id="UP001345219"/>
    </source>
</evidence>
<comment type="caution">
    <text evidence="5">The sequence shown here is derived from an EMBL/GenBank/DDBJ whole genome shotgun (WGS) entry which is preliminary data.</text>
</comment>
<reference evidence="5 6" key="1">
    <citation type="journal article" date="2023" name="Hortic Res">
        <title>Pangenome of water caltrop reveals structural variations and asymmetric subgenome divergence after allopolyploidization.</title>
        <authorList>
            <person name="Zhang X."/>
            <person name="Chen Y."/>
            <person name="Wang L."/>
            <person name="Yuan Y."/>
            <person name="Fang M."/>
            <person name="Shi L."/>
            <person name="Lu R."/>
            <person name="Comes H.P."/>
            <person name="Ma Y."/>
            <person name="Chen Y."/>
            <person name="Huang G."/>
            <person name="Zhou Y."/>
            <person name="Zheng Z."/>
            <person name="Qiu Y."/>
        </authorList>
    </citation>
    <scope>NUCLEOTIDE SEQUENCE [LARGE SCALE GENOMIC DNA]</scope>
    <source>
        <tissue evidence="5">Roots</tissue>
    </source>
</reference>
<comment type="subcellular location">
    <subcellularLocation>
        <location evidence="1">Nucleus</location>
    </subcellularLocation>
</comment>
<dbReference type="GO" id="GO:0031011">
    <property type="term" value="C:Ino80 complex"/>
    <property type="evidence" value="ECO:0007669"/>
    <property type="project" value="InterPro"/>
</dbReference>
<sequence length="901" mass="101440">MAADQRRKGLNGDVADASLRDKSRGKKKQMDSVESNGFRVKPHASLEWDASRRRVIARREQIGLSWRKLRRFAEPLPLGHKILADAFDVPLELFELENLGGVLSYEVWQTCLSERERRFLAQFLPRETEPQQTVKQLLAGENFHFGNPFLDWEASLQSGSLHPDTVIHWEQSLKSEKRAYYFELHKYHNDMVGSLLKMKERWQSSSDLEKEYNQTMMRPRKVKEKKFSSVDPSEFQELDDSFAGTSKSSSLDAEEKTSYSDEQIDSFKNTGQLHKKITKKGSIKHNSGNHSASDNALVYEAKSIKGVRLKKRNIVYNDGTQYMSCVKISKQQHELAKSMEKSGSSIQPRSLGNLANLHIQPYEVFVEEQEKKLHDHWLRMANHDLPLAYGIWNDVHSQRRQMMRLLEQELLEKNYSLAKDCDRDISESEPLPPRWNQGIDERLIMEDDKNFHSCPSEDQKDFREEDYASSVEDEEESIGFINHQKGDDGRAAHQFVAKSHDGSPSSDINMVTGMILDPNDANSGPDSPDDPFLNQVPPSSSRNPSFNQVGPELNSGSSPRDVTAYSGNLNGGDLIDTDQVPPSQSSDIWQPVSNASSMPLTYYDSSFVGCQFNSAAEIPVQSSLSPSDGEQRAPQWIDIGSDLHGQPQQLHRDPNSFVSYPSHLDQNELLQSIFNGQQGMLYPGNSNSIQKQLTPINFQLPSTGLTETYGHGMHNNIQQSISTGSMLSSVDGSRFLMQGPQEEHHMLPTSDSSIQAWGNQIQSTIQPPQTLPVPNWFPNSNEHQVRGGGWDTTTCGPSQTNNVMIDQSMYGILPHCNQLPSRPLPFDSMEQLMPARNYGHGLMSGPCIGNVLPHHQTAPLPPIDYSNRRDDETGWTSLPAHQNSGMNNSMGKSPYLGSWNS</sequence>
<feature type="domain" description="DEUBAD" evidence="4">
    <location>
        <begin position="90"/>
        <end position="201"/>
    </location>
</feature>
<dbReference type="PANTHER" id="PTHR13052">
    <property type="entry name" value="NFRKB-RELATED"/>
    <property type="match status" value="1"/>
</dbReference>
<evidence type="ECO:0000256" key="1">
    <source>
        <dbReference type="ARBA" id="ARBA00004123"/>
    </source>
</evidence>